<name>A0A0M0K0S3_9EUKA</name>
<feature type="transmembrane region" description="Helical" evidence="9">
    <location>
        <begin position="309"/>
        <end position="329"/>
    </location>
</feature>
<evidence type="ECO:0000256" key="1">
    <source>
        <dbReference type="ARBA" id="ARBA00004127"/>
    </source>
</evidence>
<dbReference type="GO" id="GO:0006874">
    <property type="term" value="P:intracellular calcium ion homeostasis"/>
    <property type="evidence" value="ECO:0007669"/>
    <property type="project" value="TreeGrafter"/>
</dbReference>
<dbReference type="NCBIfam" id="TIGR00378">
    <property type="entry name" value="cax"/>
    <property type="match status" value="1"/>
</dbReference>
<feature type="domain" description="Sodium/calcium exchanger membrane region" evidence="11">
    <location>
        <begin position="315"/>
        <end position="395"/>
    </location>
</feature>
<feature type="transmembrane region" description="Helical" evidence="9">
    <location>
        <begin position="272"/>
        <end position="289"/>
    </location>
</feature>
<keyword evidence="9" id="KW-0050">Antiport</keyword>
<reference evidence="13" key="1">
    <citation type="journal article" date="2015" name="PLoS Genet.">
        <title>Genome Sequence and Transcriptome Analyses of Chrysochromulina tobin: Metabolic Tools for Enhanced Algal Fitness in the Prominent Order Prymnesiales (Haptophyceae).</title>
        <authorList>
            <person name="Hovde B.T."/>
            <person name="Deodato C.R."/>
            <person name="Hunsperger H.M."/>
            <person name="Ryken S.A."/>
            <person name="Yost W."/>
            <person name="Jha R.K."/>
            <person name="Patterson J."/>
            <person name="Monnat R.J. Jr."/>
            <person name="Barlow S.B."/>
            <person name="Starkenburg S.R."/>
            <person name="Cattolico R.A."/>
        </authorList>
    </citation>
    <scope>NUCLEOTIDE SEQUENCE</scope>
    <source>
        <strain evidence="13">CCMP291</strain>
    </source>
</reference>
<evidence type="ECO:0000256" key="7">
    <source>
        <dbReference type="ARBA" id="ARBA00023065"/>
    </source>
</evidence>
<dbReference type="OrthoDB" id="1699231at2759"/>
<comment type="caution">
    <text evidence="12">The sequence shown here is derived from an EMBL/GenBank/DDBJ whole genome shotgun (WGS) entry which is preliminary data.</text>
</comment>
<keyword evidence="5 9" id="KW-0106">Calcium</keyword>
<dbReference type="EMBL" id="JWZX01001768">
    <property type="protein sequence ID" value="KOO32461.1"/>
    <property type="molecule type" value="Genomic_DNA"/>
</dbReference>
<dbReference type="Proteomes" id="UP000037460">
    <property type="component" value="Unassembled WGS sequence"/>
</dbReference>
<keyword evidence="4 9" id="KW-0812">Transmembrane</keyword>
<keyword evidence="8 9" id="KW-0472">Membrane</keyword>
<feature type="domain" description="Sodium/calcium exchanger membrane region" evidence="11">
    <location>
        <begin position="135"/>
        <end position="288"/>
    </location>
</feature>
<dbReference type="PANTHER" id="PTHR31503:SF22">
    <property type="entry name" value="VACUOLAR CALCIUM ION TRANSPORTER"/>
    <property type="match status" value="1"/>
</dbReference>
<feature type="compositionally biased region" description="Pro residues" evidence="10">
    <location>
        <begin position="44"/>
        <end position="54"/>
    </location>
</feature>
<dbReference type="GO" id="GO:0005774">
    <property type="term" value="C:vacuolar membrane"/>
    <property type="evidence" value="ECO:0007669"/>
    <property type="project" value="UniProtKB-ARBA"/>
</dbReference>
<keyword evidence="6 9" id="KW-1133">Transmembrane helix</keyword>
<dbReference type="AlphaFoldDB" id="A0A0M0K0S3"/>
<accession>A0A0M0K0S3</accession>
<proteinExistence type="inferred from homology"/>
<dbReference type="InterPro" id="IPR004798">
    <property type="entry name" value="CAX-like"/>
</dbReference>
<evidence type="ECO:0000256" key="10">
    <source>
        <dbReference type="SAM" id="MobiDB-lite"/>
    </source>
</evidence>
<feature type="transmembrane region" description="Helical" evidence="9">
    <location>
        <begin position="234"/>
        <end position="252"/>
    </location>
</feature>
<keyword evidence="13" id="KW-1185">Reference proteome</keyword>
<feature type="compositionally biased region" description="Low complexity" evidence="10">
    <location>
        <begin position="1"/>
        <end position="12"/>
    </location>
</feature>
<evidence type="ECO:0000256" key="2">
    <source>
        <dbReference type="ARBA" id="ARBA00022448"/>
    </source>
</evidence>
<evidence type="ECO:0000256" key="8">
    <source>
        <dbReference type="ARBA" id="ARBA00023136"/>
    </source>
</evidence>
<evidence type="ECO:0000259" key="11">
    <source>
        <dbReference type="Pfam" id="PF01699"/>
    </source>
</evidence>
<evidence type="ECO:0000256" key="9">
    <source>
        <dbReference type="RuleBase" id="RU365028"/>
    </source>
</evidence>
<comment type="subcellular location">
    <subcellularLocation>
        <location evidence="1">Endomembrane system</location>
        <topology evidence="1">Multi-pass membrane protein</topology>
    </subcellularLocation>
</comment>
<dbReference type="InterPro" id="IPR004713">
    <property type="entry name" value="CaH_exchang"/>
</dbReference>
<evidence type="ECO:0000256" key="6">
    <source>
        <dbReference type="ARBA" id="ARBA00022989"/>
    </source>
</evidence>
<evidence type="ECO:0000256" key="4">
    <source>
        <dbReference type="ARBA" id="ARBA00022692"/>
    </source>
</evidence>
<feature type="non-terminal residue" evidence="12">
    <location>
        <position position="395"/>
    </location>
</feature>
<dbReference type="Gene3D" id="1.20.1420.30">
    <property type="entry name" value="NCX, central ion-binding region"/>
    <property type="match status" value="1"/>
</dbReference>
<feature type="region of interest" description="Disordered" evidence="10">
    <location>
        <begin position="1"/>
        <end position="93"/>
    </location>
</feature>
<keyword evidence="7 9" id="KW-0406">Ion transport</keyword>
<evidence type="ECO:0000313" key="12">
    <source>
        <dbReference type="EMBL" id="KOO32461.1"/>
    </source>
</evidence>
<dbReference type="PANTHER" id="PTHR31503">
    <property type="entry name" value="VACUOLAR CALCIUM ION TRANSPORTER"/>
    <property type="match status" value="1"/>
</dbReference>
<keyword evidence="2 9" id="KW-0813">Transport</keyword>
<dbReference type="GO" id="GO:0012505">
    <property type="term" value="C:endomembrane system"/>
    <property type="evidence" value="ECO:0007669"/>
    <property type="project" value="UniProtKB-SubCell"/>
</dbReference>
<comment type="caution">
    <text evidence="9">Lacks conserved residue(s) required for the propagation of feature annotation.</text>
</comment>
<evidence type="ECO:0000256" key="3">
    <source>
        <dbReference type="ARBA" id="ARBA00022568"/>
    </source>
</evidence>
<feature type="transmembrane region" description="Helical" evidence="9">
    <location>
        <begin position="203"/>
        <end position="222"/>
    </location>
</feature>
<feature type="transmembrane region" description="Helical" evidence="9">
    <location>
        <begin position="169"/>
        <end position="191"/>
    </location>
</feature>
<sequence length="395" mass="42972">MSGLEARLSSLEAAEREANAAEKAVREAEERMMRLSKVSASPSRPMPEPAPLPAPTTATVYSAAAMDDKEKGDDDDDDEPKEKKEPNDPFADGFGPYLNHSLDELFNPWKSPMNWLLLCTPFAYYGHHYGGDDVTVFILSVLAIAPMAERVSYVTEQLAMHTSETIGGLLNATFGNVTELIVSLVALFGGMLRIVQVSLLGSILSNLLLVLGCAFLVGGLKYPEQKYSHKAQTLSFGLLLLAVLCIAMPTVLEITHDVEYPEHSSLDVSRSMSLMMIVTYYLYLVFQLCTHQHIFEEGNEDEEDDEERVLGVTGAIFWLAMITVGISFLSEWMVDAIRGAAHGLGVPDLFLGTIIIPIVGNAAEHAAAIIFAAKNKMELSLGIAVGSATQIALFV</sequence>
<evidence type="ECO:0000256" key="5">
    <source>
        <dbReference type="ARBA" id="ARBA00022837"/>
    </source>
</evidence>
<comment type="similarity">
    <text evidence="9">Belongs to the Ca(2+):cation antiporter (CaCA) (TC 2.A.19) family.</text>
</comment>
<dbReference type="GO" id="GO:0015369">
    <property type="term" value="F:calcium:proton antiporter activity"/>
    <property type="evidence" value="ECO:0007669"/>
    <property type="project" value="UniProtKB-UniRule"/>
</dbReference>
<dbReference type="InterPro" id="IPR044880">
    <property type="entry name" value="NCX_ion-bd_dom_sf"/>
</dbReference>
<keyword evidence="3 9" id="KW-0109">Calcium transport</keyword>
<gene>
    <name evidence="12" type="ORF">Ctob_013862</name>
</gene>
<dbReference type="InterPro" id="IPR004837">
    <property type="entry name" value="NaCa_Exmemb"/>
</dbReference>
<feature type="compositionally biased region" description="Basic and acidic residues" evidence="10">
    <location>
        <begin position="13"/>
        <end position="33"/>
    </location>
</feature>
<dbReference type="Pfam" id="PF01699">
    <property type="entry name" value="Na_Ca_ex"/>
    <property type="match status" value="2"/>
</dbReference>
<evidence type="ECO:0000313" key="13">
    <source>
        <dbReference type="Proteomes" id="UP000037460"/>
    </source>
</evidence>
<feature type="transmembrane region" description="Helical" evidence="9">
    <location>
        <begin position="349"/>
        <end position="373"/>
    </location>
</feature>
<protein>
    <submittedName>
        <fullName evidence="12">Ca2+ antiporter cation exchanger</fullName>
    </submittedName>
</protein>
<organism evidence="12 13">
    <name type="scientific">Chrysochromulina tobinii</name>
    <dbReference type="NCBI Taxonomy" id="1460289"/>
    <lineage>
        <taxon>Eukaryota</taxon>
        <taxon>Haptista</taxon>
        <taxon>Haptophyta</taxon>
        <taxon>Prymnesiophyceae</taxon>
        <taxon>Prymnesiales</taxon>
        <taxon>Chrysochromulinaceae</taxon>
        <taxon>Chrysochromulina</taxon>
    </lineage>
</organism>